<feature type="compositionally biased region" description="Low complexity" evidence="1">
    <location>
        <begin position="210"/>
        <end position="227"/>
    </location>
</feature>
<reference evidence="2" key="1">
    <citation type="submission" date="2022-03" db="EMBL/GenBank/DDBJ databases">
        <authorList>
            <person name="Lindestad O."/>
        </authorList>
    </citation>
    <scope>NUCLEOTIDE SEQUENCE</scope>
</reference>
<dbReference type="AlphaFoldDB" id="A0A8S4RPI3"/>
<comment type="caution">
    <text evidence="2">The sequence shown here is derived from an EMBL/GenBank/DDBJ whole genome shotgun (WGS) entry which is preliminary data.</text>
</comment>
<evidence type="ECO:0000313" key="2">
    <source>
        <dbReference type="EMBL" id="CAH2239637.1"/>
    </source>
</evidence>
<name>A0A8S4RPI3_9NEOP</name>
<gene>
    <name evidence="2" type="primary">jg3207</name>
    <name evidence="2" type="ORF">PAEG_LOCUS16302</name>
</gene>
<keyword evidence="3" id="KW-1185">Reference proteome</keyword>
<dbReference type="OrthoDB" id="7489536at2759"/>
<sequence length="367" mass="39823">MVVLAQQRMLLPVFRYISLVAPYDTRGREGDWWQTYSDLMSPQGTLNYIIGISIGASWKSNSGSIAVVSRAQFELLEDAVAQLRRLISPQPLQLPDNKQLMSDVIKGTATLPDAMHTLQIDAKLRAAEDAVVRMAGLLTQLAAAGELPEELLEQLEALEPAYSGLQAQADRSRPLVAKKSVAIDPRAARSKASRVMEMEHHGEQGTPDMSLASRPSAMSRASRTSTISATERVPCVTHEDLKVALKDLRDDILKAINNMTARASTSAENALHSAKGVADKLGVALQLDERISTLFSVLGDYAEQLNGFDSGLTTQMQGFQDQMAHMRADLRAGLVQLENVNNNAETAGNVICALMSACIIHVFLGNS</sequence>
<evidence type="ECO:0000313" key="3">
    <source>
        <dbReference type="Proteomes" id="UP000838756"/>
    </source>
</evidence>
<organism evidence="2 3">
    <name type="scientific">Pararge aegeria aegeria</name>
    <dbReference type="NCBI Taxonomy" id="348720"/>
    <lineage>
        <taxon>Eukaryota</taxon>
        <taxon>Metazoa</taxon>
        <taxon>Ecdysozoa</taxon>
        <taxon>Arthropoda</taxon>
        <taxon>Hexapoda</taxon>
        <taxon>Insecta</taxon>
        <taxon>Pterygota</taxon>
        <taxon>Neoptera</taxon>
        <taxon>Endopterygota</taxon>
        <taxon>Lepidoptera</taxon>
        <taxon>Glossata</taxon>
        <taxon>Ditrysia</taxon>
        <taxon>Papilionoidea</taxon>
        <taxon>Nymphalidae</taxon>
        <taxon>Satyrinae</taxon>
        <taxon>Satyrini</taxon>
        <taxon>Parargina</taxon>
        <taxon>Pararge</taxon>
    </lineage>
</organism>
<feature type="compositionally biased region" description="Basic and acidic residues" evidence="1">
    <location>
        <begin position="194"/>
        <end position="203"/>
    </location>
</feature>
<accession>A0A8S4RPI3</accession>
<dbReference type="Proteomes" id="UP000838756">
    <property type="component" value="Unassembled WGS sequence"/>
</dbReference>
<feature type="region of interest" description="Disordered" evidence="1">
    <location>
        <begin position="187"/>
        <end position="227"/>
    </location>
</feature>
<dbReference type="EMBL" id="CAKXAJ010025445">
    <property type="protein sequence ID" value="CAH2239637.1"/>
    <property type="molecule type" value="Genomic_DNA"/>
</dbReference>
<protein>
    <submittedName>
        <fullName evidence="2">Jg3207 protein</fullName>
    </submittedName>
</protein>
<proteinExistence type="predicted"/>
<evidence type="ECO:0000256" key="1">
    <source>
        <dbReference type="SAM" id="MobiDB-lite"/>
    </source>
</evidence>